<dbReference type="GO" id="GO:0005634">
    <property type="term" value="C:nucleus"/>
    <property type="evidence" value="ECO:0007669"/>
    <property type="project" value="UniProtKB-SubCell"/>
</dbReference>
<dbReference type="PANTHER" id="PTHR12322">
    <property type="entry name" value="DOUBLESEX AND MAB-3 RELATED TRANSCRIPTION FACTOR DMRT"/>
    <property type="match status" value="1"/>
</dbReference>
<feature type="domain" description="DM" evidence="7">
    <location>
        <begin position="110"/>
        <end position="158"/>
    </location>
</feature>
<evidence type="ECO:0000256" key="2">
    <source>
        <dbReference type="ARBA" id="ARBA00022833"/>
    </source>
</evidence>
<evidence type="ECO:0000259" key="7">
    <source>
        <dbReference type="PROSITE" id="PS50809"/>
    </source>
</evidence>
<comment type="subcellular location">
    <subcellularLocation>
        <location evidence="5">Nucleus</location>
    </subcellularLocation>
</comment>
<dbReference type="EMBL" id="LIAE01007351">
    <property type="protein sequence ID" value="PAV79909.1"/>
    <property type="molecule type" value="Genomic_DNA"/>
</dbReference>
<dbReference type="Pfam" id="PF00751">
    <property type="entry name" value="DM"/>
    <property type="match status" value="2"/>
</dbReference>
<dbReference type="PANTHER" id="PTHR12322:SF125">
    <property type="entry name" value="PROTEIN MALE ABNORMAL 3"/>
    <property type="match status" value="1"/>
</dbReference>
<dbReference type="Proteomes" id="UP000218231">
    <property type="component" value="Unassembled WGS sequence"/>
</dbReference>
<evidence type="ECO:0000256" key="6">
    <source>
        <dbReference type="SAM" id="MobiDB-lite"/>
    </source>
</evidence>
<gene>
    <name evidence="8" type="ORF">WR25_02819</name>
</gene>
<dbReference type="GO" id="GO:0046872">
    <property type="term" value="F:metal ion binding"/>
    <property type="evidence" value="ECO:0007669"/>
    <property type="project" value="UniProtKB-KW"/>
</dbReference>
<feature type="DNA-binding region" description="DM" evidence="5">
    <location>
        <begin position="41"/>
        <end position="91"/>
    </location>
</feature>
<evidence type="ECO:0000256" key="4">
    <source>
        <dbReference type="ARBA" id="ARBA00023242"/>
    </source>
</evidence>
<evidence type="ECO:0000313" key="9">
    <source>
        <dbReference type="Proteomes" id="UP000218231"/>
    </source>
</evidence>
<feature type="DNA-binding region" description="DM" evidence="5">
    <location>
        <begin position="110"/>
        <end position="158"/>
    </location>
</feature>
<dbReference type="STRING" id="2018661.A0A2A2L1A5"/>
<dbReference type="OrthoDB" id="5842031at2759"/>
<feature type="region of interest" description="Disordered" evidence="6">
    <location>
        <begin position="159"/>
        <end position="199"/>
    </location>
</feature>
<keyword evidence="3 5" id="KW-0238">DNA-binding</keyword>
<evidence type="ECO:0000313" key="8">
    <source>
        <dbReference type="EMBL" id="PAV79909.1"/>
    </source>
</evidence>
<dbReference type="InterPro" id="IPR001275">
    <property type="entry name" value="DM_DNA-bd"/>
</dbReference>
<dbReference type="GO" id="GO:0000978">
    <property type="term" value="F:RNA polymerase II cis-regulatory region sequence-specific DNA binding"/>
    <property type="evidence" value="ECO:0007669"/>
    <property type="project" value="TreeGrafter"/>
</dbReference>
<evidence type="ECO:0000256" key="3">
    <source>
        <dbReference type="ARBA" id="ARBA00023125"/>
    </source>
</evidence>
<sequence>MIDVVTLSPAPQPTTSCAPPETAVTAFESASTSTNEKAYYCQRCLNHDLQIPRKGHKKNCVYLFCECQNCVLVEKRRVLNNMLSKKMLTQSNSLKSASATNGKKVRDPKCARCAAHGVENPLRGHKKSQCAFSNCECSSCMLVENRRSLMARQIRLRRIQQKQRMAGESGNSPSGSASPPATISAVLPLPAPPTAKGSNISTGISTVDIRIPMQVPTTVAVPSSASSLSSTIPSPSSLSCPSPLVENRPNQLILTAFGFPSSNNLQNGTTPNTLTGLILPNACGSMGGIPAPVPLMPIPIQFQPMNIPTLVPVSPNCNAPILINPFLLLNFN</sequence>
<keyword evidence="9" id="KW-1185">Reference proteome</keyword>
<dbReference type="PROSITE" id="PS40000">
    <property type="entry name" value="DM_1"/>
    <property type="match status" value="2"/>
</dbReference>
<dbReference type="SUPFAM" id="SSF82927">
    <property type="entry name" value="Cysteine-rich DNA binding domain, (DM domain)"/>
    <property type="match status" value="2"/>
</dbReference>
<feature type="compositionally biased region" description="Low complexity" evidence="6">
    <location>
        <begin position="162"/>
        <end position="181"/>
    </location>
</feature>
<dbReference type="SMART" id="SM00301">
    <property type="entry name" value="DM"/>
    <property type="match status" value="2"/>
</dbReference>
<feature type="domain" description="DM" evidence="7">
    <location>
        <begin position="41"/>
        <end position="91"/>
    </location>
</feature>
<name>A0A2A2L1A5_9BILA</name>
<keyword evidence="2 5" id="KW-0862">Zinc</keyword>
<dbReference type="AlphaFoldDB" id="A0A2A2L1A5"/>
<organism evidence="8 9">
    <name type="scientific">Diploscapter pachys</name>
    <dbReference type="NCBI Taxonomy" id="2018661"/>
    <lineage>
        <taxon>Eukaryota</taxon>
        <taxon>Metazoa</taxon>
        <taxon>Ecdysozoa</taxon>
        <taxon>Nematoda</taxon>
        <taxon>Chromadorea</taxon>
        <taxon>Rhabditida</taxon>
        <taxon>Rhabditina</taxon>
        <taxon>Rhabditomorpha</taxon>
        <taxon>Rhabditoidea</taxon>
        <taxon>Rhabditidae</taxon>
        <taxon>Diploscapter</taxon>
    </lineage>
</organism>
<dbReference type="InterPro" id="IPR036407">
    <property type="entry name" value="DM_DNA-bd_sf"/>
</dbReference>
<evidence type="ECO:0000256" key="1">
    <source>
        <dbReference type="ARBA" id="ARBA00022723"/>
    </source>
</evidence>
<dbReference type="GO" id="GO:0000981">
    <property type="term" value="F:DNA-binding transcription factor activity, RNA polymerase II-specific"/>
    <property type="evidence" value="ECO:0007669"/>
    <property type="project" value="TreeGrafter"/>
</dbReference>
<dbReference type="PROSITE" id="PS50809">
    <property type="entry name" value="DM_2"/>
    <property type="match status" value="2"/>
</dbReference>
<keyword evidence="4 5" id="KW-0539">Nucleus</keyword>
<proteinExistence type="predicted"/>
<dbReference type="GO" id="GO:0007548">
    <property type="term" value="P:sex differentiation"/>
    <property type="evidence" value="ECO:0007669"/>
    <property type="project" value="TreeGrafter"/>
</dbReference>
<protein>
    <recommendedName>
        <fullName evidence="7">DM domain-containing protein</fullName>
    </recommendedName>
</protein>
<accession>A0A2A2L1A5</accession>
<keyword evidence="1 5" id="KW-0479">Metal-binding</keyword>
<comment type="caution">
    <text evidence="8">The sequence shown here is derived from an EMBL/GenBank/DDBJ whole genome shotgun (WGS) entry which is preliminary data.</text>
</comment>
<dbReference type="Gene3D" id="4.10.1040.10">
    <property type="entry name" value="DM DNA-binding domain"/>
    <property type="match status" value="2"/>
</dbReference>
<reference evidence="8 9" key="1">
    <citation type="journal article" date="2017" name="Curr. Biol.">
        <title>Genome architecture and evolution of a unichromosomal asexual nematode.</title>
        <authorList>
            <person name="Fradin H."/>
            <person name="Zegar C."/>
            <person name="Gutwein M."/>
            <person name="Lucas J."/>
            <person name="Kovtun M."/>
            <person name="Corcoran D."/>
            <person name="Baugh L.R."/>
            <person name="Kiontke K."/>
            <person name="Gunsalus K."/>
            <person name="Fitch D.H."/>
            <person name="Piano F."/>
        </authorList>
    </citation>
    <scope>NUCLEOTIDE SEQUENCE [LARGE SCALE GENOMIC DNA]</scope>
    <source>
        <strain evidence="8">PF1309</strain>
    </source>
</reference>
<evidence type="ECO:0000256" key="5">
    <source>
        <dbReference type="PROSITE-ProRule" id="PRU00070"/>
    </source>
</evidence>
<dbReference type="InterPro" id="IPR026607">
    <property type="entry name" value="DMRT"/>
</dbReference>